<dbReference type="GO" id="GO:0035494">
    <property type="term" value="P:SNARE complex disassembly"/>
    <property type="evidence" value="ECO:0007669"/>
    <property type="project" value="TreeGrafter"/>
</dbReference>
<dbReference type="AlphaFoldDB" id="A0A0X3PWD1"/>
<dbReference type="GO" id="GO:0031201">
    <property type="term" value="C:SNARE complex"/>
    <property type="evidence" value="ECO:0007669"/>
    <property type="project" value="TreeGrafter"/>
</dbReference>
<keyword evidence="2" id="KW-0813">Transport</keyword>
<protein>
    <submittedName>
        <fullName evidence="4">Alpha-soluble NSF attachment protein</fullName>
    </submittedName>
</protein>
<organism evidence="4">
    <name type="scientific">Schistocephalus solidus</name>
    <name type="common">Tapeworm</name>
    <dbReference type="NCBI Taxonomy" id="70667"/>
    <lineage>
        <taxon>Eukaryota</taxon>
        <taxon>Metazoa</taxon>
        <taxon>Spiralia</taxon>
        <taxon>Lophotrochozoa</taxon>
        <taxon>Platyhelminthes</taxon>
        <taxon>Cestoda</taxon>
        <taxon>Eucestoda</taxon>
        <taxon>Diphyllobothriidea</taxon>
        <taxon>Diphyllobothriidae</taxon>
        <taxon>Schistocephalus</taxon>
    </lineage>
</organism>
<dbReference type="InterPro" id="IPR011990">
    <property type="entry name" value="TPR-like_helical_dom_sf"/>
</dbReference>
<gene>
    <name evidence="4" type="primary">SNAA</name>
    <name evidence="4" type="ORF">TR165696</name>
</gene>
<dbReference type="PANTHER" id="PTHR13768">
    <property type="entry name" value="SOLUBLE NSF ATTACHMENT PROTEIN SNAP"/>
    <property type="match status" value="1"/>
</dbReference>
<dbReference type="EMBL" id="GEEE01007266">
    <property type="protein sequence ID" value="JAP55959.1"/>
    <property type="molecule type" value="Transcribed_RNA"/>
</dbReference>
<sequence>MDENERKAREFLEKAQKKIKGRIFIFYILRAGKSSMDNKLLRYGAKEHLTKAVICNFLIDTINGQKALQTYEEAYPLFADSRECTLLKKISEALNHESVEGFTAAVAEYDSITRLEPWTTEMLLKLKKTIADEEDIT</sequence>
<evidence type="ECO:0000256" key="2">
    <source>
        <dbReference type="ARBA" id="ARBA00022448"/>
    </source>
</evidence>
<dbReference type="GO" id="GO:0019905">
    <property type="term" value="F:syntaxin binding"/>
    <property type="evidence" value="ECO:0007669"/>
    <property type="project" value="TreeGrafter"/>
</dbReference>
<dbReference type="PRINTS" id="PR00448">
    <property type="entry name" value="NSFATTACHMNT"/>
</dbReference>
<dbReference type="SUPFAM" id="SSF48452">
    <property type="entry name" value="TPR-like"/>
    <property type="match status" value="1"/>
</dbReference>
<evidence type="ECO:0000313" key="4">
    <source>
        <dbReference type="EMBL" id="JAP55959.1"/>
    </source>
</evidence>
<evidence type="ECO:0000256" key="1">
    <source>
        <dbReference type="ARBA" id="ARBA00010050"/>
    </source>
</evidence>
<reference evidence="4" key="1">
    <citation type="submission" date="2016-01" db="EMBL/GenBank/DDBJ databases">
        <title>Reference transcriptome for the parasite Schistocephalus solidus: insights into the molecular evolution of parasitism.</title>
        <authorList>
            <person name="Hebert F.O."/>
            <person name="Grambauer S."/>
            <person name="Barber I."/>
            <person name="Landry C.R."/>
            <person name="Aubin-Horth N."/>
        </authorList>
    </citation>
    <scope>NUCLEOTIDE SEQUENCE</scope>
</reference>
<proteinExistence type="inferred from homology"/>
<keyword evidence="3" id="KW-0653">Protein transport</keyword>
<comment type="similarity">
    <text evidence="1">Belongs to the SNAP family.</text>
</comment>
<dbReference type="InterPro" id="IPR000744">
    <property type="entry name" value="NSF_attach"/>
</dbReference>
<dbReference type="GO" id="GO:0005483">
    <property type="term" value="F:soluble NSF attachment protein activity"/>
    <property type="evidence" value="ECO:0007669"/>
    <property type="project" value="TreeGrafter"/>
</dbReference>
<dbReference type="PANTHER" id="PTHR13768:SF8">
    <property type="entry name" value="ALPHA-SOLUBLE NSF ATTACHMENT PROTEIN"/>
    <property type="match status" value="1"/>
</dbReference>
<name>A0A0X3PWD1_SCHSO</name>
<dbReference type="GO" id="GO:0006886">
    <property type="term" value="P:intracellular protein transport"/>
    <property type="evidence" value="ECO:0007669"/>
    <property type="project" value="InterPro"/>
</dbReference>
<dbReference type="Gene3D" id="1.25.40.10">
    <property type="entry name" value="Tetratricopeptide repeat domain"/>
    <property type="match status" value="1"/>
</dbReference>
<evidence type="ECO:0000256" key="3">
    <source>
        <dbReference type="ARBA" id="ARBA00022927"/>
    </source>
</evidence>
<dbReference type="GO" id="GO:0005774">
    <property type="term" value="C:vacuolar membrane"/>
    <property type="evidence" value="ECO:0007669"/>
    <property type="project" value="TreeGrafter"/>
</dbReference>
<accession>A0A0X3PWD1</accession>
<dbReference type="Pfam" id="PF14938">
    <property type="entry name" value="SNAP"/>
    <property type="match status" value="1"/>
</dbReference>